<proteinExistence type="predicted"/>
<dbReference type="STRING" id="404433.BTW07_03325"/>
<evidence type="ECO:0000313" key="3">
    <source>
        <dbReference type="Proteomes" id="UP000186878"/>
    </source>
</evidence>
<feature type="signal peptide" evidence="1">
    <location>
        <begin position="1"/>
        <end position="24"/>
    </location>
</feature>
<keyword evidence="1" id="KW-0732">Signal</keyword>
<dbReference type="AlphaFoldDB" id="A0A1Q8SW72"/>
<evidence type="ECO:0000313" key="2">
    <source>
        <dbReference type="EMBL" id="OLO05673.1"/>
    </source>
</evidence>
<dbReference type="CDD" id="cd13568">
    <property type="entry name" value="PBP2_TAXI_TRAP_like_3"/>
    <property type="match status" value="1"/>
</dbReference>
<feature type="chain" id="PRO_5012254799" description="C4-dicarboxylate ABC transporter substrate-binding protein" evidence="1">
    <location>
        <begin position="25"/>
        <end position="322"/>
    </location>
</feature>
<protein>
    <recommendedName>
        <fullName evidence="4">C4-dicarboxylate ABC transporter substrate-binding protein</fullName>
    </recommendedName>
</protein>
<comment type="caution">
    <text evidence="2">The sequence shown here is derived from an EMBL/GenBank/DDBJ whole genome shotgun (WGS) entry which is preliminary data.</text>
</comment>
<name>A0A1Q8SW72_9GAMM</name>
<dbReference type="NCBIfam" id="TIGR02122">
    <property type="entry name" value="TRAP_TAXI"/>
    <property type="match status" value="1"/>
</dbReference>
<dbReference type="PANTHER" id="PTHR42941:SF1">
    <property type="entry name" value="SLL1037 PROTEIN"/>
    <property type="match status" value="1"/>
</dbReference>
<dbReference type="PANTHER" id="PTHR42941">
    <property type="entry name" value="SLL1037 PROTEIN"/>
    <property type="match status" value="1"/>
</dbReference>
<sequence>MRTRWACRHSIAVVITLWCAPAWAETPVVIGTGGTSGVYLTVGQAICELYRQGTGATCQALPTGGSLYNANSIRNGDLDFGIVQSDIQYAVSQGTAEFYDSGPSPDLRALFSLHAEAFTIVAKPPDVQVFDDLSGRRVNVGNPGSGHRATLNALLAVKGETEGMFALASELKPEDMTRVMCSGKLDAFFYVVGHPSQAITEATRRCGAHLVGVASEDIDTLIDRAPYYSVTVIPGGTYPHTPDDVMTFGVRATLMARADVDEERVYQLVKAVFGHLDAFRQSHPSLAALTPEGMVREGLTAPLHDGARRYYQEIGLLPGSSD</sequence>
<dbReference type="EMBL" id="MSDO01000003">
    <property type="protein sequence ID" value="OLO05673.1"/>
    <property type="molecule type" value="Genomic_DNA"/>
</dbReference>
<gene>
    <name evidence="2" type="ORF">BTW07_03325</name>
</gene>
<dbReference type="Gene3D" id="3.40.190.10">
    <property type="entry name" value="Periplasmic binding protein-like II"/>
    <property type="match status" value="2"/>
</dbReference>
<dbReference type="SUPFAM" id="SSF53850">
    <property type="entry name" value="Periplasmic binding protein-like II"/>
    <property type="match status" value="1"/>
</dbReference>
<organism evidence="2 3">
    <name type="scientific">Salinicola socius</name>
    <dbReference type="NCBI Taxonomy" id="404433"/>
    <lineage>
        <taxon>Bacteria</taxon>
        <taxon>Pseudomonadati</taxon>
        <taxon>Pseudomonadota</taxon>
        <taxon>Gammaproteobacteria</taxon>
        <taxon>Oceanospirillales</taxon>
        <taxon>Halomonadaceae</taxon>
        <taxon>Salinicola</taxon>
    </lineage>
</organism>
<reference evidence="2 3" key="1">
    <citation type="submission" date="2016-12" db="EMBL/GenBank/DDBJ databases">
        <title>Draft genome sequences of strains Salinicola socius SMB35, Salinicola sp. MH3R3-1 and Chromohalobacter sp. SMB17 from the Verkhnekamsk potash mining region of Russia.</title>
        <authorList>
            <person name="Mavrodi D.V."/>
            <person name="Olsson B.E."/>
            <person name="Korsakova E.S."/>
            <person name="Pyankova A."/>
            <person name="Mavrodi O.V."/>
            <person name="Plotnikova E.G."/>
        </authorList>
    </citation>
    <scope>NUCLEOTIDE SEQUENCE [LARGE SCALE GENOMIC DNA]</scope>
    <source>
        <strain evidence="2 3">SMB35</strain>
    </source>
</reference>
<evidence type="ECO:0000256" key="1">
    <source>
        <dbReference type="SAM" id="SignalP"/>
    </source>
</evidence>
<dbReference type="RefSeq" id="WP_075568892.1">
    <property type="nucleotide sequence ID" value="NZ_MSDO01000003.1"/>
</dbReference>
<keyword evidence="3" id="KW-1185">Reference proteome</keyword>
<evidence type="ECO:0008006" key="4">
    <source>
        <dbReference type="Google" id="ProtNLM"/>
    </source>
</evidence>
<dbReference type="Pfam" id="PF16868">
    <property type="entry name" value="NMT1_3"/>
    <property type="match status" value="1"/>
</dbReference>
<dbReference type="InterPro" id="IPR011852">
    <property type="entry name" value="TRAP_TAXI"/>
</dbReference>
<dbReference type="Proteomes" id="UP000186878">
    <property type="component" value="Unassembled WGS sequence"/>
</dbReference>
<accession>A0A1Q8SW72</accession>
<dbReference type="OrthoDB" id="9776669at2"/>